<dbReference type="AlphaFoldDB" id="A0A644YVD8"/>
<reference evidence="1" key="1">
    <citation type="submission" date="2019-08" db="EMBL/GenBank/DDBJ databases">
        <authorList>
            <person name="Kucharzyk K."/>
            <person name="Murdoch R.W."/>
            <person name="Higgins S."/>
            <person name="Loffler F."/>
        </authorList>
    </citation>
    <scope>NUCLEOTIDE SEQUENCE</scope>
</reference>
<proteinExistence type="predicted"/>
<evidence type="ECO:0000313" key="1">
    <source>
        <dbReference type="EMBL" id="MPM31811.1"/>
    </source>
</evidence>
<organism evidence="1">
    <name type="scientific">bioreactor metagenome</name>
    <dbReference type="NCBI Taxonomy" id="1076179"/>
    <lineage>
        <taxon>unclassified sequences</taxon>
        <taxon>metagenomes</taxon>
        <taxon>ecological metagenomes</taxon>
    </lineage>
</organism>
<dbReference type="EMBL" id="VSSQ01006182">
    <property type="protein sequence ID" value="MPM31811.1"/>
    <property type="molecule type" value="Genomic_DNA"/>
</dbReference>
<protein>
    <submittedName>
        <fullName evidence="1">Uncharacterized protein</fullName>
    </submittedName>
</protein>
<sequence length="261" mass="30086">MIQLSLKILDKDGNIKAENKECNEVRLVFKEEYKEGDRIQIETSNKEIYLVAEIDDAMGESLIYVTENLITYEIPFGEKKVSYSPKVFYGEKHLLSVRIARKEEVECYRNLALNKMDQQGLIGVYPHASANVETRGEAVFAARNAINGNCENHDHGKWPYESWGIGMRDDACFKIDFGREIITDKIVLYTRSDFPHDNWWVKVTFRFSDNSELICDLEKSDKAHIITFPEKKISWLTFSDLIKADDPSPFPALSQIQVFGK</sequence>
<accession>A0A644YVD8</accession>
<name>A0A644YVD8_9ZZZZ</name>
<comment type="caution">
    <text evidence="1">The sequence shown here is derived from an EMBL/GenBank/DDBJ whole genome shotgun (WGS) entry which is preliminary data.</text>
</comment>
<gene>
    <name evidence="1" type="ORF">SDC9_78368</name>
</gene>